<reference evidence="5" key="1">
    <citation type="journal article" date="2019" name="Int. J. Syst. Evol. Microbiol.">
        <title>The Global Catalogue of Microorganisms (GCM) 10K type strain sequencing project: providing services to taxonomists for standard genome sequencing and annotation.</title>
        <authorList>
            <consortium name="The Broad Institute Genomics Platform"/>
            <consortium name="The Broad Institute Genome Sequencing Center for Infectious Disease"/>
            <person name="Wu L."/>
            <person name="Ma J."/>
        </authorList>
    </citation>
    <scope>NUCLEOTIDE SEQUENCE [LARGE SCALE GENOMIC DNA]</scope>
    <source>
        <strain evidence="5">CGMCC 1.15420</strain>
    </source>
</reference>
<keyword evidence="3" id="KW-0326">Glycosidase</keyword>
<dbReference type="InterPro" id="IPR002053">
    <property type="entry name" value="Glyco_hydro_25"/>
</dbReference>
<gene>
    <name evidence="4" type="ORF">GCM10010913_05630</name>
</gene>
<comment type="caution">
    <text evidence="4">The sequence shown here is derived from an EMBL/GenBank/DDBJ whole genome shotgun (WGS) entry which is preliminary data.</text>
</comment>
<evidence type="ECO:0000256" key="1">
    <source>
        <dbReference type="ARBA" id="ARBA00010646"/>
    </source>
</evidence>
<evidence type="ECO:0008006" key="6">
    <source>
        <dbReference type="Google" id="ProtNLM"/>
    </source>
</evidence>
<dbReference type="PROSITE" id="PS51904">
    <property type="entry name" value="GLYCOSYL_HYDROL_F25_2"/>
    <property type="match status" value="1"/>
</dbReference>
<evidence type="ECO:0000313" key="4">
    <source>
        <dbReference type="EMBL" id="GGF87019.1"/>
    </source>
</evidence>
<dbReference type="CDD" id="cd00599">
    <property type="entry name" value="GH25_muramidase"/>
    <property type="match status" value="1"/>
</dbReference>
<dbReference type="SUPFAM" id="SSF51445">
    <property type="entry name" value="(Trans)glycosidases"/>
    <property type="match status" value="1"/>
</dbReference>
<dbReference type="PANTHER" id="PTHR34135:SF2">
    <property type="entry name" value="LYSOZYME"/>
    <property type="match status" value="1"/>
</dbReference>
<dbReference type="EMBL" id="BMIW01000003">
    <property type="protein sequence ID" value="GGF87019.1"/>
    <property type="molecule type" value="Genomic_DNA"/>
</dbReference>
<comment type="similarity">
    <text evidence="1">Belongs to the glycosyl hydrolase 25 family.</text>
</comment>
<name>A0ABQ1VRI0_9BACL</name>
<dbReference type="Gene3D" id="3.20.20.80">
    <property type="entry name" value="Glycosidases"/>
    <property type="match status" value="1"/>
</dbReference>
<keyword evidence="5" id="KW-1185">Reference proteome</keyword>
<keyword evidence="2" id="KW-0378">Hydrolase</keyword>
<evidence type="ECO:0000256" key="3">
    <source>
        <dbReference type="ARBA" id="ARBA00023295"/>
    </source>
</evidence>
<dbReference type="Pfam" id="PF01183">
    <property type="entry name" value="Glyco_hydro_25"/>
    <property type="match status" value="1"/>
</dbReference>
<evidence type="ECO:0000256" key="2">
    <source>
        <dbReference type="ARBA" id="ARBA00022801"/>
    </source>
</evidence>
<dbReference type="PANTHER" id="PTHR34135">
    <property type="entry name" value="LYSOZYME"/>
    <property type="match status" value="1"/>
</dbReference>
<dbReference type="InterPro" id="IPR017853">
    <property type="entry name" value="GH"/>
</dbReference>
<dbReference type="SMART" id="SM00641">
    <property type="entry name" value="Glyco_25"/>
    <property type="match status" value="1"/>
</dbReference>
<dbReference type="InterPro" id="IPR018077">
    <property type="entry name" value="Glyco_hydro_fam25_subgr"/>
</dbReference>
<dbReference type="RefSeq" id="WP_120462515.1">
    <property type="nucleotide sequence ID" value="NZ_BMIW01000003.1"/>
</dbReference>
<evidence type="ECO:0000313" key="5">
    <source>
        <dbReference type="Proteomes" id="UP000608420"/>
    </source>
</evidence>
<protein>
    <recommendedName>
        <fullName evidence="6">SLH domain-containing protein</fullName>
    </recommendedName>
</protein>
<sequence length="306" mass="33950">MQQRKSSNAQGIDVSHHNGNINWAKVAKDRIDFVFIKATQNSIAPMFLEQVKGAKSVGLLIGAYHYLDAKVTTAALAVAAADLFCDAIEEAGGTKVFDLPPMLDYEEFKGITAAQINVVARAFLNRVEARLNVTPGIYTGNSFAEKFEKDLGKYPLWVARYATSAPWDVVAWKQWEFFQYSGDDKGGVRANGTRKVNGINGNVDLNEFNGSKAELMRKYGPKKEEPKVTERDINQVSEWAAKDWAEAKANGYFDGTRPGAPITREQTAIVINRLRTNFLKLIAGNTARISELERKLEVIEKGGELQ</sequence>
<dbReference type="Proteomes" id="UP000608420">
    <property type="component" value="Unassembled WGS sequence"/>
</dbReference>
<proteinExistence type="inferred from homology"/>
<accession>A0ABQ1VRI0</accession>
<organism evidence="4 5">
    <name type="scientific">Paenibacillus aceti</name>
    <dbReference type="NCBI Taxonomy" id="1820010"/>
    <lineage>
        <taxon>Bacteria</taxon>
        <taxon>Bacillati</taxon>
        <taxon>Bacillota</taxon>
        <taxon>Bacilli</taxon>
        <taxon>Bacillales</taxon>
        <taxon>Paenibacillaceae</taxon>
        <taxon>Paenibacillus</taxon>
    </lineage>
</organism>